<dbReference type="Proteomes" id="UP000033187">
    <property type="component" value="Chromosome 1"/>
</dbReference>
<evidence type="ECO:0000313" key="2">
    <source>
        <dbReference type="EMBL" id="CPR21555.1"/>
    </source>
</evidence>
<feature type="signal peptide" evidence="1">
    <location>
        <begin position="1"/>
        <end position="32"/>
    </location>
</feature>
<gene>
    <name evidence="2" type="ORF">YBN1229_v1_3100</name>
</gene>
<dbReference type="EMBL" id="LN829119">
    <property type="protein sequence ID" value="CPR21555.1"/>
    <property type="molecule type" value="Genomic_DNA"/>
</dbReference>
<evidence type="ECO:0000313" key="3">
    <source>
        <dbReference type="Proteomes" id="UP000033187"/>
    </source>
</evidence>
<dbReference type="RefSeq" id="WP_244466773.1">
    <property type="nucleotide sequence ID" value="NZ_LN829119.1"/>
</dbReference>
<sequence>MSRRTFQVRRPKLSQATVLLACLSFTAYFAHHAIHGRHGLEARSRLIDRSTLLEFEIKSLEAARSALARDVALLNQNPPHPDLVEEIARGVLGYAHPSDRIIVLRE</sequence>
<name>A0A0D6JIX5_9HYPH</name>
<evidence type="ECO:0008006" key="4">
    <source>
        <dbReference type="Google" id="ProtNLM"/>
    </source>
</evidence>
<proteinExistence type="predicted"/>
<dbReference type="Pfam" id="PF04977">
    <property type="entry name" value="DivIC"/>
    <property type="match status" value="1"/>
</dbReference>
<keyword evidence="1" id="KW-0732">Signal</keyword>
<dbReference type="InterPro" id="IPR007060">
    <property type="entry name" value="FtsL/DivIC"/>
</dbReference>
<protein>
    <recommendedName>
        <fullName evidence="4">Septum formation initiator</fullName>
    </recommendedName>
</protein>
<evidence type="ECO:0000256" key="1">
    <source>
        <dbReference type="SAM" id="SignalP"/>
    </source>
</evidence>
<dbReference type="AlphaFoldDB" id="A0A0D6JIX5"/>
<dbReference type="KEGG" id="fil:BN1229_v1_2813"/>
<organism evidence="2 3">
    <name type="scientific">Candidatus Filomicrobium marinum</name>
    <dbReference type="NCBI Taxonomy" id="1608628"/>
    <lineage>
        <taxon>Bacteria</taxon>
        <taxon>Pseudomonadati</taxon>
        <taxon>Pseudomonadota</taxon>
        <taxon>Alphaproteobacteria</taxon>
        <taxon>Hyphomicrobiales</taxon>
        <taxon>Hyphomicrobiaceae</taxon>
        <taxon>Filomicrobium</taxon>
    </lineage>
</organism>
<accession>A0A0D6JIX5</accession>
<keyword evidence="3" id="KW-1185">Reference proteome</keyword>
<reference evidence="3" key="1">
    <citation type="submission" date="2015-02" db="EMBL/GenBank/DDBJ databases">
        <authorList>
            <person name="Chooi Y.-H."/>
        </authorList>
    </citation>
    <scope>NUCLEOTIDE SEQUENCE [LARGE SCALE GENOMIC DNA]</scope>
    <source>
        <strain evidence="3">strain Y</strain>
    </source>
</reference>
<feature type="chain" id="PRO_5002306324" description="Septum formation initiator" evidence="1">
    <location>
        <begin position="33"/>
        <end position="106"/>
    </location>
</feature>
<dbReference type="KEGG" id="fiy:BN1229_v1_3100"/>